<comment type="caution">
    <text evidence="2">The sequence shown here is derived from an EMBL/GenBank/DDBJ whole genome shotgun (WGS) entry which is preliminary data.</text>
</comment>
<evidence type="ECO:0000313" key="2">
    <source>
        <dbReference type="EMBL" id="MBO8429294.1"/>
    </source>
</evidence>
<feature type="signal peptide" evidence="1">
    <location>
        <begin position="1"/>
        <end position="19"/>
    </location>
</feature>
<dbReference type="AlphaFoldDB" id="A0A9D9DKI4"/>
<protein>
    <submittedName>
        <fullName evidence="2">DUF4783 domain-containing protein</fullName>
    </submittedName>
</protein>
<evidence type="ECO:0000256" key="1">
    <source>
        <dbReference type="SAM" id="SignalP"/>
    </source>
</evidence>
<dbReference type="Gene3D" id="3.10.450.50">
    <property type="match status" value="1"/>
</dbReference>
<organism evidence="2 3">
    <name type="scientific">Candidatus Egerieousia excrementavium</name>
    <dbReference type="NCBI Taxonomy" id="2840778"/>
    <lineage>
        <taxon>Bacteria</taxon>
        <taxon>Pseudomonadati</taxon>
        <taxon>Bacteroidota</taxon>
        <taxon>Bacteroidia</taxon>
        <taxon>Bacteroidales</taxon>
        <taxon>Candidatus Egerieousia</taxon>
    </lineage>
</organism>
<reference evidence="2" key="1">
    <citation type="submission" date="2020-10" db="EMBL/GenBank/DDBJ databases">
        <authorList>
            <person name="Gilroy R."/>
        </authorList>
    </citation>
    <scope>NUCLEOTIDE SEQUENCE</scope>
    <source>
        <strain evidence="2">15467</strain>
    </source>
</reference>
<dbReference type="InterPro" id="IPR031977">
    <property type="entry name" value="DUF4783"/>
</dbReference>
<accession>A0A9D9DKI4</accession>
<feature type="chain" id="PRO_5038367108" evidence="1">
    <location>
        <begin position="20"/>
        <end position="133"/>
    </location>
</feature>
<dbReference type="Pfam" id="PF16022">
    <property type="entry name" value="DUF4783"/>
    <property type="match status" value="1"/>
</dbReference>
<gene>
    <name evidence="2" type="ORF">IAC68_05130</name>
</gene>
<reference evidence="2" key="2">
    <citation type="journal article" date="2021" name="PeerJ">
        <title>Extensive microbial diversity within the chicken gut microbiome revealed by metagenomics and culture.</title>
        <authorList>
            <person name="Gilroy R."/>
            <person name="Ravi A."/>
            <person name="Getino M."/>
            <person name="Pursley I."/>
            <person name="Horton D.L."/>
            <person name="Alikhan N.F."/>
            <person name="Baker D."/>
            <person name="Gharbi K."/>
            <person name="Hall N."/>
            <person name="Watson M."/>
            <person name="Adriaenssens E.M."/>
            <person name="Foster-Nyarko E."/>
            <person name="Jarju S."/>
            <person name="Secka A."/>
            <person name="Antonio M."/>
            <person name="Oren A."/>
            <person name="Chaudhuri R.R."/>
            <person name="La Ragione R."/>
            <person name="Hildebrand F."/>
            <person name="Pallen M.J."/>
        </authorList>
    </citation>
    <scope>NUCLEOTIDE SEQUENCE</scope>
    <source>
        <strain evidence="2">15467</strain>
    </source>
</reference>
<keyword evidence="1" id="KW-0732">Signal</keyword>
<evidence type="ECO:0000313" key="3">
    <source>
        <dbReference type="Proteomes" id="UP000823635"/>
    </source>
</evidence>
<dbReference type="Proteomes" id="UP000823635">
    <property type="component" value="Unassembled WGS sequence"/>
</dbReference>
<name>A0A9D9DKI4_9BACT</name>
<dbReference type="EMBL" id="JADINB010000118">
    <property type="protein sequence ID" value="MBO8429294.1"/>
    <property type="molecule type" value="Genomic_DNA"/>
</dbReference>
<proteinExistence type="predicted"/>
<sequence>MKQIILILVAFALSVQAFSKEQESDVFVPIEKYIRLGDHESLAVWFANNLELDIMGNINGCSKLQATQIIKDFFVTYKPSDFTIIHKSGKAPMKYAIGSLKAGGESFRVTLFVKIQPGGNQIQQLRIERDSRL</sequence>